<gene>
    <name evidence="8" type="ORF">MKW98_022004</name>
</gene>
<protein>
    <submittedName>
        <fullName evidence="8">Uncharacterized protein</fullName>
    </submittedName>
</protein>
<evidence type="ECO:0000256" key="4">
    <source>
        <dbReference type="ARBA" id="ARBA00023306"/>
    </source>
</evidence>
<dbReference type="InterPro" id="IPR004367">
    <property type="entry name" value="Cyclin_C-dom"/>
</dbReference>
<evidence type="ECO:0000256" key="5">
    <source>
        <dbReference type="RuleBase" id="RU000383"/>
    </source>
</evidence>
<dbReference type="FunFam" id="1.10.472.10:FF:000001">
    <property type="entry name" value="G2/mitotic-specific cyclin"/>
    <property type="match status" value="1"/>
</dbReference>
<dbReference type="SMART" id="SM01332">
    <property type="entry name" value="Cyclin_C"/>
    <property type="match status" value="1"/>
</dbReference>
<evidence type="ECO:0000259" key="6">
    <source>
        <dbReference type="SMART" id="SM00385"/>
    </source>
</evidence>
<feature type="domain" description="Cyclin-like" evidence="6">
    <location>
        <begin position="181"/>
        <end position="264"/>
    </location>
</feature>
<dbReference type="SMART" id="SM00385">
    <property type="entry name" value="CYCLIN"/>
    <property type="match status" value="2"/>
</dbReference>
<dbReference type="AlphaFoldDB" id="A0AAD4S7D0"/>
<evidence type="ECO:0000313" key="9">
    <source>
        <dbReference type="Proteomes" id="UP001202328"/>
    </source>
</evidence>
<organism evidence="8 9">
    <name type="scientific">Papaver atlanticum</name>
    <dbReference type="NCBI Taxonomy" id="357466"/>
    <lineage>
        <taxon>Eukaryota</taxon>
        <taxon>Viridiplantae</taxon>
        <taxon>Streptophyta</taxon>
        <taxon>Embryophyta</taxon>
        <taxon>Tracheophyta</taxon>
        <taxon>Spermatophyta</taxon>
        <taxon>Magnoliopsida</taxon>
        <taxon>Ranunculales</taxon>
        <taxon>Papaveraceae</taxon>
        <taxon>Papaveroideae</taxon>
        <taxon>Papaver</taxon>
    </lineage>
</organism>
<feature type="domain" description="Cyclin C-terminal" evidence="7">
    <location>
        <begin position="177"/>
        <end position="265"/>
    </location>
</feature>
<dbReference type="GO" id="GO:0051301">
    <property type="term" value="P:cell division"/>
    <property type="evidence" value="ECO:0007669"/>
    <property type="project" value="UniProtKB-KW"/>
</dbReference>
<dbReference type="PIRSF" id="PIRSF001771">
    <property type="entry name" value="Cyclin_A_B_D_E"/>
    <property type="match status" value="1"/>
</dbReference>
<dbReference type="Gene3D" id="1.10.472.10">
    <property type="entry name" value="Cyclin-like"/>
    <property type="match status" value="2"/>
</dbReference>
<proteinExistence type="inferred from homology"/>
<dbReference type="GO" id="GO:0044772">
    <property type="term" value="P:mitotic cell cycle phase transition"/>
    <property type="evidence" value="ECO:0007669"/>
    <property type="project" value="InterPro"/>
</dbReference>
<evidence type="ECO:0000313" key="8">
    <source>
        <dbReference type="EMBL" id="KAI3869040.1"/>
    </source>
</evidence>
<comment type="caution">
    <text evidence="8">The sequence shown here is derived from an EMBL/GenBank/DDBJ whole genome shotgun (WGS) entry which is preliminary data.</text>
</comment>
<dbReference type="PANTHER" id="PTHR10177">
    <property type="entry name" value="CYCLINS"/>
    <property type="match status" value="1"/>
</dbReference>
<reference evidence="8" key="1">
    <citation type="submission" date="2022-04" db="EMBL/GenBank/DDBJ databases">
        <title>A functionally conserved STORR gene fusion in Papaver species that diverged 16.8 million years ago.</title>
        <authorList>
            <person name="Catania T."/>
        </authorList>
    </citation>
    <scope>NUCLEOTIDE SEQUENCE</scope>
    <source>
        <strain evidence="8">S-188037</strain>
    </source>
</reference>
<keyword evidence="3 5" id="KW-0195">Cyclin</keyword>
<dbReference type="InterPro" id="IPR036915">
    <property type="entry name" value="Cyclin-like_sf"/>
</dbReference>
<keyword evidence="2" id="KW-0132">Cell division</keyword>
<dbReference type="InterPro" id="IPR039361">
    <property type="entry name" value="Cyclin"/>
</dbReference>
<evidence type="ECO:0000256" key="2">
    <source>
        <dbReference type="ARBA" id="ARBA00022618"/>
    </source>
</evidence>
<accession>A0AAD4S7D0</accession>
<evidence type="ECO:0000259" key="7">
    <source>
        <dbReference type="SMART" id="SM01332"/>
    </source>
</evidence>
<keyword evidence="9" id="KW-1185">Reference proteome</keyword>
<comment type="similarity">
    <text evidence="1">Belongs to the cyclin family. Cyclin AB subfamily.</text>
</comment>
<dbReference type="GO" id="GO:0016538">
    <property type="term" value="F:cyclin-dependent protein serine/threonine kinase regulator activity"/>
    <property type="evidence" value="ECO:0007669"/>
    <property type="project" value="InterPro"/>
</dbReference>
<dbReference type="InterPro" id="IPR013763">
    <property type="entry name" value="Cyclin-like_dom"/>
</dbReference>
<dbReference type="Proteomes" id="UP001202328">
    <property type="component" value="Unassembled WGS sequence"/>
</dbReference>
<sequence>MEFKKRSILGPRRRIFAVKQHRKPLVVDSVVDIDKKDIKNPLAVVEYVEDLYKFYKLAETSSQIGDYMSVQTEIDEDTRMSVVGCLVQFHIKLNLATEVLFLGIHILDRYLCMNLVARKELPLVGLTALLIANKYEDDSKTPVEEYFNMADEFYSKKDILDMEKLILRKLGWTLAFPTAYHFLVRFIKAAEADKEMENTIFLLAVSSLMQYEVIKSYPPSIIAASSVYAANWILKKTTLWSATLQHYTGFCESQVMECSKRLMKI</sequence>
<evidence type="ECO:0000256" key="3">
    <source>
        <dbReference type="ARBA" id="ARBA00023127"/>
    </source>
</evidence>
<feature type="domain" description="Cyclin-like" evidence="6">
    <location>
        <begin position="84"/>
        <end position="168"/>
    </location>
</feature>
<name>A0AAD4S7D0_9MAGN</name>
<keyword evidence="4" id="KW-0131">Cell cycle</keyword>
<dbReference type="Pfam" id="PF02984">
    <property type="entry name" value="Cyclin_C"/>
    <property type="match status" value="1"/>
</dbReference>
<dbReference type="SUPFAM" id="SSF47954">
    <property type="entry name" value="Cyclin-like"/>
    <property type="match status" value="2"/>
</dbReference>
<dbReference type="Pfam" id="PF00134">
    <property type="entry name" value="Cyclin_N"/>
    <property type="match status" value="1"/>
</dbReference>
<dbReference type="EMBL" id="JAJJMB010013348">
    <property type="protein sequence ID" value="KAI3869040.1"/>
    <property type="molecule type" value="Genomic_DNA"/>
</dbReference>
<evidence type="ECO:0000256" key="1">
    <source>
        <dbReference type="ARBA" id="ARBA00006955"/>
    </source>
</evidence>
<dbReference type="InterPro" id="IPR046965">
    <property type="entry name" value="Cyclin_A/B-like"/>
</dbReference>
<dbReference type="InterPro" id="IPR006671">
    <property type="entry name" value="Cyclin_N"/>
</dbReference>